<sequence length="247" mass="28384">MHSKMQEDKIRVLEREVSTLKEKLIYYEKNYKFQKSTSYTCISVEELELSSKMDQNFLNSLEPREDLIRYKICRKKSLKSTGEFCFVKLKNPDQLGLDESTESEEDSSDVPMKYPSSQKNECQSQSNKQEQQSNKIYNETDLAEKVFNVDFNLSNSNIGSTPLKNALGKLPLLDKDETDSLFKSKQKGSPLNSEENNNSMYNYRMINPMDQSGFTPDSAGKSANRYTEKSGQECTIEIPRMENLDGC</sequence>
<dbReference type="EMBL" id="CAMPGE010020542">
    <property type="protein sequence ID" value="CAI2378777.1"/>
    <property type="molecule type" value="Genomic_DNA"/>
</dbReference>
<accession>A0AAD1XTP7</accession>
<feature type="region of interest" description="Disordered" evidence="2">
    <location>
        <begin position="96"/>
        <end position="133"/>
    </location>
</feature>
<dbReference type="AlphaFoldDB" id="A0AAD1XTP7"/>
<evidence type="ECO:0000313" key="4">
    <source>
        <dbReference type="Proteomes" id="UP001295684"/>
    </source>
</evidence>
<dbReference type="Proteomes" id="UP001295684">
    <property type="component" value="Unassembled WGS sequence"/>
</dbReference>
<reference evidence="3" key="1">
    <citation type="submission" date="2023-07" db="EMBL/GenBank/DDBJ databases">
        <authorList>
            <consortium name="AG Swart"/>
            <person name="Singh M."/>
            <person name="Singh A."/>
            <person name="Seah K."/>
            <person name="Emmerich C."/>
        </authorList>
    </citation>
    <scope>NUCLEOTIDE SEQUENCE</scope>
    <source>
        <strain evidence="3">DP1</strain>
    </source>
</reference>
<protein>
    <submittedName>
        <fullName evidence="3">Uncharacterized protein</fullName>
    </submittedName>
</protein>
<proteinExistence type="predicted"/>
<evidence type="ECO:0000256" key="2">
    <source>
        <dbReference type="SAM" id="MobiDB-lite"/>
    </source>
</evidence>
<feature type="coiled-coil region" evidence="1">
    <location>
        <begin position="3"/>
        <end position="30"/>
    </location>
</feature>
<evidence type="ECO:0000256" key="1">
    <source>
        <dbReference type="SAM" id="Coils"/>
    </source>
</evidence>
<gene>
    <name evidence="3" type="ORF">ECRASSUSDP1_LOCUS20177</name>
</gene>
<keyword evidence="1" id="KW-0175">Coiled coil</keyword>
<keyword evidence="4" id="KW-1185">Reference proteome</keyword>
<feature type="compositionally biased region" description="Acidic residues" evidence="2">
    <location>
        <begin position="99"/>
        <end position="108"/>
    </location>
</feature>
<feature type="region of interest" description="Disordered" evidence="2">
    <location>
        <begin position="206"/>
        <end position="234"/>
    </location>
</feature>
<organism evidence="3 4">
    <name type="scientific">Euplotes crassus</name>
    <dbReference type="NCBI Taxonomy" id="5936"/>
    <lineage>
        <taxon>Eukaryota</taxon>
        <taxon>Sar</taxon>
        <taxon>Alveolata</taxon>
        <taxon>Ciliophora</taxon>
        <taxon>Intramacronucleata</taxon>
        <taxon>Spirotrichea</taxon>
        <taxon>Hypotrichia</taxon>
        <taxon>Euplotida</taxon>
        <taxon>Euplotidae</taxon>
        <taxon>Moneuplotes</taxon>
    </lineage>
</organism>
<evidence type="ECO:0000313" key="3">
    <source>
        <dbReference type="EMBL" id="CAI2378777.1"/>
    </source>
</evidence>
<name>A0AAD1XTP7_EUPCR</name>
<comment type="caution">
    <text evidence="3">The sequence shown here is derived from an EMBL/GenBank/DDBJ whole genome shotgun (WGS) entry which is preliminary data.</text>
</comment>
<feature type="compositionally biased region" description="Low complexity" evidence="2">
    <location>
        <begin position="120"/>
        <end position="133"/>
    </location>
</feature>